<keyword evidence="8" id="KW-1185">Reference proteome</keyword>
<protein>
    <recommendedName>
        <fullName evidence="3 5">Regulatory protein RecX</fullName>
    </recommendedName>
</protein>
<evidence type="ECO:0000256" key="1">
    <source>
        <dbReference type="ARBA" id="ARBA00004496"/>
    </source>
</evidence>
<dbReference type="HAMAP" id="MF_01114">
    <property type="entry name" value="RecX"/>
    <property type="match status" value="1"/>
</dbReference>
<evidence type="ECO:0000256" key="2">
    <source>
        <dbReference type="ARBA" id="ARBA00009695"/>
    </source>
</evidence>
<comment type="similarity">
    <text evidence="2 5">Belongs to the RecX family.</text>
</comment>
<accession>A0A7W6J561</accession>
<reference evidence="7 8" key="1">
    <citation type="submission" date="2020-08" db="EMBL/GenBank/DDBJ databases">
        <title>Genomic Encyclopedia of Type Strains, Phase IV (KMG-IV): sequencing the most valuable type-strain genomes for metagenomic binning, comparative biology and taxonomic classification.</title>
        <authorList>
            <person name="Goeker M."/>
        </authorList>
    </citation>
    <scope>NUCLEOTIDE SEQUENCE [LARGE SCALE GENOMIC DNA]</scope>
    <source>
        <strain evidence="7 8">DSM 29853</strain>
    </source>
</reference>
<keyword evidence="4 5" id="KW-0963">Cytoplasm</keyword>
<dbReference type="Pfam" id="PF02631">
    <property type="entry name" value="RecX_HTH2"/>
    <property type="match status" value="1"/>
</dbReference>
<feature type="domain" description="RecX second three-helical" evidence="6">
    <location>
        <begin position="83"/>
        <end position="123"/>
    </location>
</feature>
<comment type="function">
    <text evidence="5">Modulates RecA activity.</text>
</comment>
<gene>
    <name evidence="5" type="primary">recX</name>
    <name evidence="7" type="ORF">GGR23_001263</name>
</gene>
<dbReference type="GO" id="GO:0006282">
    <property type="term" value="P:regulation of DNA repair"/>
    <property type="evidence" value="ECO:0007669"/>
    <property type="project" value="UniProtKB-UniRule"/>
</dbReference>
<dbReference type="AlphaFoldDB" id="A0A7W6J561"/>
<dbReference type="RefSeq" id="WP_183365328.1">
    <property type="nucleotide sequence ID" value="NZ_JACIEZ010000002.1"/>
</dbReference>
<sequence length="193" mass="21857">MEEPDDNIAQDSAAGAGTLTPRMFAWAKNSSLYRLNRRMMSEHELFEALRRKALSKFEDVGEEGARKLAEHGVAFCREHGFLDDRHYAEIKAANGARSGRSRRRIARDLGIKGVARPLIEETLEEVDDLGSAIAFARKRAFGPFRKVELDEKRKLKEFSAFARNGFSSDVARKVLSLSETELEEMEDALPRRL</sequence>
<evidence type="ECO:0000313" key="8">
    <source>
        <dbReference type="Proteomes" id="UP000528286"/>
    </source>
</evidence>
<dbReference type="GO" id="GO:0005737">
    <property type="term" value="C:cytoplasm"/>
    <property type="evidence" value="ECO:0007669"/>
    <property type="project" value="UniProtKB-SubCell"/>
</dbReference>
<dbReference type="Gene3D" id="1.10.10.10">
    <property type="entry name" value="Winged helix-like DNA-binding domain superfamily/Winged helix DNA-binding domain"/>
    <property type="match status" value="1"/>
</dbReference>
<evidence type="ECO:0000313" key="7">
    <source>
        <dbReference type="EMBL" id="MBB4064086.1"/>
    </source>
</evidence>
<dbReference type="Proteomes" id="UP000528286">
    <property type="component" value="Unassembled WGS sequence"/>
</dbReference>
<dbReference type="PANTHER" id="PTHR33602">
    <property type="entry name" value="REGULATORY PROTEIN RECX FAMILY PROTEIN"/>
    <property type="match status" value="1"/>
</dbReference>
<comment type="subcellular location">
    <subcellularLocation>
        <location evidence="1 5">Cytoplasm</location>
    </subcellularLocation>
</comment>
<evidence type="ECO:0000259" key="6">
    <source>
        <dbReference type="Pfam" id="PF02631"/>
    </source>
</evidence>
<comment type="caution">
    <text evidence="7">The sequence shown here is derived from an EMBL/GenBank/DDBJ whole genome shotgun (WGS) entry which is preliminary data.</text>
</comment>
<organism evidence="7 8">
    <name type="scientific">Gellertiella hungarica</name>
    <dbReference type="NCBI Taxonomy" id="1572859"/>
    <lineage>
        <taxon>Bacteria</taxon>
        <taxon>Pseudomonadati</taxon>
        <taxon>Pseudomonadota</taxon>
        <taxon>Alphaproteobacteria</taxon>
        <taxon>Hyphomicrobiales</taxon>
        <taxon>Rhizobiaceae</taxon>
        <taxon>Gellertiella</taxon>
    </lineage>
</organism>
<evidence type="ECO:0000256" key="3">
    <source>
        <dbReference type="ARBA" id="ARBA00018111"/>
    </source>
</evidence>
<name>A0A7W6J561_9HYPH</name>
<dbReference type="InterPro" id="IPR003783">
    <property type="entry name" value="Regulatory_RecX"/>
</dbReference>
<proteinExistence type="inferred from homology"/>
<dbReference type="EMBL" id="JACIEZ010000002">
    <property type="protein sequence ID" value="MBB4064086.1"/>
    <property type="molecule type" value="Genomic_DNA"/>
</dbReference>
<evidence type="ECO:0000256" key="4">
    <source>
        <dbReference type="ARBA" id="ARBA00022490"/>
    </source>
</evidence>
<dbReference type="InterPro" id="IPR053924">
    <property type="entry name" value="RecX_HTH_2nd"/>
</dbReference>
<dbReference type="PANTHER" id="PTHR33602:SF1">
    <property type="entry name" value="REGULATORY PROTEIN RECX FAMILY PROTEIN"/>
    <property type="match status" value="1"/>
</dbReference>
<dbReference type="InterPro" id="IPR036388">
    <property type="entry name" value="WH-like_DNA-bd_sf"/>
</dbReference>
<evidence type="ECO:0000256" key="5">
    <source>
        <dbReference type="HAMAP-Rule" id="MF_01114"/>
    </source>
</evidence>